<feature type="chain" id="PRO_5015745968" description="SLA1 homology domain-containing protein" evidence="2">
    <location>
        <begin position="24"/>
        <end position="247"/>
    </location>
</feature>
<sequence length="247" mass="26901">MNVCRSLVACGLLLLGFSTVLVAGEARTWTDITGNTIDGELLDVTSNHHALLRVDGETVSIPFSIFSEHDQKHLKSWKKNVAAESDPATEPTTDQPTSPQAEAASPAAKPEVAEKEDSPEPSADKPDEEPSTVITADNYTPPVRQEEVAYFCTNCDHELSASIGVGDHCPNCDVLIEYEEDENGNVIAGKRDLPWYARTLIKIGAAIATAGIFGLWRLRHLLLVPFSGSQKEPDQFEMPGDVWQKST</sequence>
<protein>
    <recommendedName>
        <fullName evidence="5">SLA1 homology domain-containing protein</fullName>
    </recommendedName>
</protein>
<dbReference type="OrthoDB" id="290711at2"/>
<evidence type="ECO:0000256" key="2">
    <source>
        <dbReference type="SAM" id="SignalP"/>
    </source>
</evidence>
<dbReference type="Proteomes" id="UP000238322">
    <property type="component" value="Unassembled WGS sequence"/>
</dbReference>
<organism evidence="3 4">
    <name type="scientific">Blastopirellula marina</name>
    <dbReference type="NCBI Taxonomy" id="124"/>
    <lineage>
        <taxon>Bacteria</taxon>
        <taxon>Pseudomonadati</taxon>
        <taxon>Planctomycetota</taxon>
        <taxon>Planctomycetia</taxon>
        <taxon>Pirellulales</taxon>
        <taxon>Pirellulaceae</taxon>
        <taxon>Blastopirellula</taxon>
    </lineage>
</organism>
<feature type="signal peptide" evidence="2">
    <location>
        <begin position="1"/>
        <end position="23"/>
    </location>
</feature>
<dbReference type="AlphaFoldDB" id="A0A2S8F8T0"/>
<name>A0A2S8F8T0_9BACT</name>
<evidence type="ECO:0000313" key="3">
    <source>
        <dbReference type="EMBL" id="PQO28561.1"/>
    </source>
</evidence>
<accession>A0A2S8F8T0</accession>
<proteinExistence type="predicted"/>
<feature type="region of interest" description="Disordered" evidence="1">
    <location>
        <begin position="77"/>
        <end position="139"/>
    </location>
</feature>
<feature type="compositionally biased region" description="Polar residues" evidence="1">
    <location>
        <begin position="90"/>
        <end position="100"/>
    </location>
</feature>
<evidence type="ECO:0008006" key="5">
    <source>
        <dbReference type="Google" id="ProtNLM"/>
    </source>
</evidence>
<dbReference type="EMBL" id="PUHY01000016">
    <property type="protein sequence ID" value="PQO28561.1"/>
    <property type="molecule type" value="Genomic_DNA"/>
</dbReference>
<reference evidence="3 4" key="1">
    <citation type="submission" date="2018-02" db="EMBL/GenBank/DDBJ databases">
        <title>Comparative genomes isolates from brazilian mangrove.</title>
        <authorList>
            <person name="Araujo J.E."/>
            <person name="Taketani R.G."/>
            <person name="Silva M.C.P."/>
            <person name="Loureco M.V."/>
            <person name="Andreote F.D."/>
        </authorList>
    </citation>
    <scope>NUCLEOTIDE SEQUENCE [LARGE SCALE GENOMIC DNA]</scope>
    <source>
        <strain evidence="3 4">Hex-1 MGV</strain>
    </source>
</reference>
<dbReference type="RefSeq" id="WP_105333229.1">
    <property type="nucleotide sequence ID" value="NZ_PUHY01000016.1"/>
</dbReference>
<evidence type="ECO:0000256" key="1">
    <source>
        <dbReference type="SAM" id="MobiDB-lite"/>
    </source>
</evidence>
<feature type="compositionally biased region" description="Basic and acidic residues" evidence="1">
    <location>
        <begin position="111"/>
        <end position="125"/>
    </location>
</feature>
<keyword evidence="2" id="KW-0732">Signal</keyword>
<gene>
    <name evidence="3" type="ORF">C5Y83_28560</name>
</gene>
<comment type="caution">
    <text evidence="3">The sequence shown here is derived from an EMBL/GenBank/DDBJ whole genome shotgun (WGS) entry which is preliminary data.</text>
</comment>
<evidence type="ECO:0000313" key="4">
    <source>
        <dbReference type="Proteomes" id="UP000238322"/>
    </source>
</evidence>
<dbReference type="Gene3D" id="2.30.30.700">
    <property type="entry name" value="SLA1 homology domain 1"/>
    <property type="match status" value="1"/>
</dbReference>